<name>A0A7S8EAF6_9CHLR</name>
<evidence type="ECO:0000313" key="8">
    <source>
        <dbReference type="Proteomes" id="UP000594468"/>
    </source>
</evidence>
<sequence length="380" mass="42408">MDISRNTENNTVAREERKKDDENVVSVGRLTWLRFKRNRLAVLGGVFLILMYLSAIFAGFIAPHDPRMVYSQYVSMRPQGLHFFDTEGNFHLVPFAYAVESAVDPATFRKTFEIVPEEKYPLQLFVHGPEYTILGIFESDIHLFGVEEPGRLFLFGTDSQGRDIFSRVWYGAQVSLSVGLVGVGLTLVFGSILGIASGYIGGVFDDVMQRIIELLMSFPQLPLWLALATLIPNNWPSDRTYFAITIVLAVLSWGSLARQTRSMVYALREADFVTAARYSNCSNWRIITRHLLPNTMGHIIVVATTSIPGMILGETSLSFLGLGIRSPLVSWGLLLSDAQHVRVLLQQPWILTPAIFVIATVIAFNFLGDGLRDAADPFAK</sequence>
<comment type="similarity">
    <text evidence="5">Belongs to the binding-protein-dependent transport system permease family.</text>
</comment>
<keyword evidence="4 5" id="KW-0472">Membrane</keyword>
<dbReference type="AlphaFoldDB" id="A0A7S8EAF6"/>
<evidence type="ECO:0000256" key="2">
    <source>
        <dbReference type="ARBA" id="ARBA00022692"/>
    </source>
</evidence>
<dbReference type="Gene3D" id="1.10.3720.10">
    <property type="entry name" value="MetI-like"/>
    <property type="match status" value="1"/>
</dbReference>
<reference evidence="7 8" key="1">
    <citation type="submission" date="2020-02" db="EMBL/GenBank/DDBJ databases">
        <authorList>
            <person name="Zheng R.K."/>
            <person name="Sun C.M."/>
        </authorList>
    </citation>
    <scope>NUCLEOTIDE SEQUENCE [LARGE SCALE GENOMIC DNA]</scope>
    <source>
        <strain evidence="8">rifampicinis</strain>
    </source>
</reference>
<dbReference type="GO" id="GO:0055085">
    <property type="term" value="P:transmembrane transport"/>
    <property type="evidence" value="ECO:0007669"/>
    <property type="project" value="InterPro"/>
</dbReference>
<dbReference type="RefSeq" id="WP_195171432.1">
    <property type="nucleotide sequence ID" value="NZ_CP062983.1"/>
</dbReference>
<evidence type="ECO:0000256" key="1">
    <source>
        <dbReference type="ARBA" id="ARBA00004141"/>
    </source>
</evidence>
<dbReference type="PANTHER" id="PTHR43839:SF3">
    <property type="entry name" value="OLIGOPEPTIDE ABC TRANSPORTER, PERMEASE PROTEIN"/>
    <property type="match status" value="1"/>
</dbReference>
<dbReference type="GO" id="GO:0005886">
    <property type="term" value="C:plasma membrane"/>
    <property type="evidence" value="ECO:0007669"/>
    <property type="project" value="UniProtKB-SubCell"/>
</dbReference>
<organism evidence="7 8">
    <name type="scientific">Phototrophicus methaneseepsis</name>
    <dbReference type="NCBI Taxonomy" id="2710758"/>
    <lineage>
        <taxon>Bacteria</taxon>
        <taxon>Bacillati</taxon>
        <taxon>Chloroflexota</taxon>
        <taxon>Candidatus Thermofontia</taxon>
        <taxon>Phototrophicales</taxon>
        <taxon>Phototrophicaceae</taxon>
        <taxon>Phototrophicus</taxon>
    </lineage>
</organism>
<evidence type="ECO:0000256" key="5">
    <source>
        <dbReference type="RuleBase" id="RU363032"/>
    </source>
</evidence>
<dbReference type="SUPFAM" id="SSF161098">
    <property type="entry name" value="MetI-like"/>
    <property type="match status" value="1"/>
</dbReference>
<dbReference type="PROSITE" id="PS50928">
    <property type="entry name" value="ABC_TM1"/>
    <property type="match status" value="1"/>
</dbReference>
<dbReference type="EMBL" id="CP062983">
    <property type="protein sequence ID" value="QPC83365.1"/>
    <property type="molecule type" value="Genomic_DNA"/>
</dbReference>
<dbReference type="Pfam" id="PF12911">
    <property type="entry name" value="OppC_N"/>
    <property type="match status" value="1"/>
</dbReference>
<feature type="transmembrane region" description="Helical" evidence="5">
    <location>
        <begin position="291"/>
        <end position="311"/>
    </location>
</feature>
<dbReference type="CDD" id="cd06261">
    <property type="entry name" value="TM_PBP2"/>
    <property type="match status" value="1"/>
</dbReference>
<dbReference type="Proteomes" id="UP000594468">
    <property type="component" value="Chromosome"/>
</dbReference>
<gene>
    <name evidence="7" type="ORF">G4Y79_03010</name>
</gene>
<keyword evidence="5" id="KW-0813">Transport</keyword>
<dbReference type="InterPro" id="IPR000515">
    <property type="entry name" value="MetI-like"/>
</dbReference>
<dbReference type="InterPro" id="IPR025966">
    <property type="entry name" value="OppC_N"/>
</dbReference>
<keyword evidence="3 5" id="KW-1133">Transmembrane helix</keyword>
<feature type="transmembrane region" description="Helical" evidence="5">
    <location>
        <begin position="176"/>
        <end position="202"/>
    </location>
</feature>
<evidence type="ECO:0000313" key="7">
    <source>
        <dbReference type="EMBL" id="QPC83365.1"/>
    </source>
</evidence>
<feature type="transmembrane region" description="Helical" evidence="5">
    <location>
        <begin position="348"/>
        <end position="367"/>
    </location>
</feature>
<comment type="subcellular location">
    <subcellularLocation>
        <location evidence="5">Cell membrane</location>
        <topology evidence="5">Multi-pass membrane protein</topology>
    </subcellularLocation>
    <subcellularLocation>
        <location evidence="1">Membrane</location>
        <topology evidence="1">Multi-pass membrane protein</topology>
    </subcellularLocation>
</comment>
<feature type="domain" description="ABC transmembrane type-1" evidence="6">
    <location>
        <begin position="172"/>
        <end position="368"/>
    </location>
</feature>
<dbReference type="PANTHER" id="PTHR43839">
    <property type="entry name" value="OPPC IN A BINDING PROTEIN-DEPENDENT TRANSPORT SYSTEM"/>
    <property type="match status" value="1"/>
</dbReference>
<keyword evidence="8" id="KW-1185">Reference proteome</keyword>
<feature type="transmembrane region" description="Helical" evidence="5">
    <location>
        <begin position="241"/>
        <end position="258"/>
    </location>
</feature>
<evidence type="ECO:0000256" key="3">
    <source>
        <dbReference type="ARBA" id="ARBA00022989"/>
    </source>
</evidence>
<keyword evidence="2 5" id="KW-0812">Transmembrane</keyword>
<feature type="transmembrane region" description="Helical" evidence="5">
    <location>
        <begin position="214"/>
        <end position="235"/>
    </location>
</feature>
<dbReference type="KEGG" id="pmet:G4Y79_03010"/>
<feature type="transmembrane region" description="Helical" evidence="5">
    <location>
        <begin position="40"/>
        <end position="62"/>
    </location>
</feature>
<proteinExistence type="inferred from homology"/>
<dbReference type="InterPro" id="IPR035906">
    <property type="entry name" value="MetI-like_sf"/>
</dbReference>
<protein>
    <submittedName>
        <fullName evidence="7">ABC transporter permease</fullName>
    </submittedName>
</protein>
<evidence type="ECO:0000256" key="4">
    <source>
        <dbReference type="ARBA" id="ARBA00023136"/>
    </source>
</evidence>
<dbReference type="Pfam" id="PF00528">
    <property type="entry name" value="BPD_transp_1"/>
    <property type="match status" value="1"/>
</dbReference>
<evidence type="ECO:0000259" key="6">
    <source>
        <dbReference type="PROSITE" id="PS50928"/>
    </source>
</evidence>
<accession>A0A7S8EAF6</accession>